<protein>
    <submittedName>
        <fullName evidence="2">Ca-activated chloride channel family protein</fullName>
    </submittedName>
</protein>
<gene>
    <name evidence="2" type="ORF">SAMN04488129_11176</name>
</gene>
<proteinExistence type="predicted"/>
<dbReference type="Proteomes" id="UP000198807">
    <property type="component" value="Unassembled WGS sequence"/>
</dbReference>
<evidence type="ECO:0000259" key="1">
    <source>
        <dbReference type="PROSITE" id="PS50234"/>
    </source>
</evidence>
<dbReference type="SUPFAM" id="SSF53300">
    <property type="entry name" value="vWA-like"/>
    <property type="match status" value="1"/>
</dbReference>
<sequence>MFSILKPSTARPGTQGREQVFGALPLAAALTAGLLIGGAATAQEAGPGSIIVLDASGSMWGQIAGEPKITIAQRVVGDLLDTLPTDQTLGLVAYGHRRKGDCGDIETLVEPATGSAEAIRAAVEAMSPKGKTPLSAAVLKAAERLKYEEEIATVVLISDGEETCNLDPCEVGRRLEETGVGFTAHVVGFGVTEETGAGLACLAENTGGLYLAADDAEGLAAALERVSAPPDPVPATFTAEIAGTGEPITEGLVWTLRDLGTDAALVENAIQAELRHELAPGRYEAEALWIDAEAYASVTVEIEPGGEPIQALVSFERPLPQASVDAPESAPAGATVEVAWTGPDAEKDYLAVFPEEGNYTAYTYTSEGSSLQLLMPPEPGRYEIRYVLSASGAALAAAAIEIAPVTASVTPPESAVVGETAAVAWTGPGYDGDYIAVAELGMEDRRYLTYAYVESGSPIEIQIPGEPGEYELRYIQRQGAKVMARAPLIVRGAEATLAAPETATAGTAVAVEWTGPARPGDFLTVALPGAKGGDYENYVYTRNGSPASLVMPANPGDYEIRYVLDQDRAVLATRPIRVETAQAGVNAPATVVAGSTVEISWTGPDSDKDYLSVATPDDAPTRYVNYVYTREGSPAPLMMPAEPGTYEIRYIQREGGRVIARQPIEVGPVEAQIAAPPSAPAGGTLQVMWRGPAYNGDYLAIARPGDDGGRYESYVYAREPGTATFTLPEAPGEYELRYVMRQGKRVIARTPLTVAAP</sequence>
<dbReference type="Pfam" id="PF13519">
    <property type="entry name" value="VWA_2"/>
    <property type="match status" value="1"/>
</dbReference>
<reference evidence="3" key="1">
    <citation type="submission" date="2016-10" db="EMBL/GenBank/DDBJ databases">
        <authorList>
            <person name="Varghese N."/>
            <person name="Submissions S."/>
        </authorList>
    </citation>
    <scope>NUCLEOTIDE SEQUENCE [LARGE SCALE GENOMIC DNA]</scope>
    <source>
        <strain evidence="3">CGMCC 1.9150</strain>
    </source>
</reference>
<evidence type="ECO:0000313" key="2">
    <source>
        <dbReference type="EMBL" id="SEL52368.1"/>
    </source>
</evidence>
<dbReference type="PROSITE" id="PS50234">
    <property type="entry name" value="VWFA"/>
    <property type="match status" value="1"/>
</dbReference>
<accession>A0A1H7QXC4</accession>
<dbReference type="AlphaFoldDB" id="A0A1H7QXC4"/>
<dbReference type="STRING" id="650850.SAMN04488129_11176"/>
<keyword evidence="3" id="KW-1185">Reference proteome</keyword>
<evidence type="ECO:0000313" key="3">
    <source>
        <dbReference type="Proteomes" id="UP000198807"/>
    </source>
</evidence>
<name>A0A1H7QXC4_9GAMM</name>
<dbReference type="InterPro" id="IPR036465">
    <property type="entry name" value="vWFA_dom_sf"/>
</dbReference>
<dbReference type="InterPro" id="IPR002035">
    <property type="entry name" value="VWF_A"/>
</dbReference>
<feature type="domain" description="VWFA" evidence="1">
    <location>
        <begin position="48"/>
        <end position="226"/>
    </location>
</feature>
<dbReference type="OrthoDB" id="9783818at2"/>
<organism evidence="2 3">
    <name type="scientific">Halomonas daqiaonensis</name>
    <dbReference type="NCBI Taxonomy" id="650850"/>
    <lineage>
        <taxon>Bacteria</taxon>
        <taxon>Pseudomonadati</taxon>
        <taxon>Pseudomonadota</taxon>
        <taxon>Gammaproteobacteria</taxon>
        <taxon>Oceanospirillales</taxon>
        <taxon>Halomonadaceae</taxon>
        <taxon>Halomonas</taxon>
    </lineage>
</organism>
<dbReference type="EMBL" id="FOBC01000011">
    <property type="protein sequence ID" value="SEL52368.1"/>
    <property type="molecule type" value="Genomic_DNA"/>
</dbReference>
<dbReference type="Gene3D" id="3.40.50.410">
    <property type="entry name" value="von Willebrand factor, type A domain"/>
    <property type="match status" value="1"/>
</dbReference>
<dbReference type="SMART" id="SM00327">
    <property type="entry name" value="VWA"/>
    <property type="match status" value="1"/>
</dbReference>
<dbReference type="RefSeq" id="WP_089713371.1">
    <property type="nucleotide sequence ID" value="NZ_FOBC01000011.1"/>
</dbReference>